<accession>A0ACB9ZR52</accession>
<dbReference type="Proteomes" id="UP001060085">
    <property type="component" value="Linkage Group LG08"/>
</dbReference>
<evidence type="ECO:0000313" key="2">
    <source>
        <dbReference type="Proteomes" id="UP001060085"/>
    </source>
</evidence>
<organism evidence="1 2">
    <name type="scientific">Catharanthus roseus</name>
    <name type="common">Madagascar periwinkle</name>
    <name type="synonym">Vinca rosea</name>
    <dbReference type="NCBI Taxonomy" id="4058"/>
    <lineage>
        <taxon>Eukaryota</taxon>
        <taxon>Viridiplantae</taxon>
        <taxon>Streptophyta</taxon>
        <taxon>Embryophyta</taxon>
        <taxon>Tracheophyta</taxon>
        <taxon>Spermatophyta</taxon>
        <taxon>Magnoliopsida</taxon>
        <taxon>eudicotyledons</taxon>
        <taxon>Gunneridae</taxon>
        <taxon>Pentapetalae</taxon>
        <taxon>asterids</taxon>
        <taxon>lamiids</taxon>
        <taxon>Gentianales</taxon>
        <taxon>Apocynaceae</taxon>
        <taxon>Rauvolfioideae</taxon>
        <taxon>Vinceae</taxon>
        <taxon>Catharanthinae</taxon>
        <taxon>Catharanthus</taxon>
    </lineage>
</organism>
<evidence type="ECO:0000313" key="1">
    <source>
        <dbReference type="EMBL" id="KAI5650179.1"/>
    </source>
</evidence>
<gene>
    <name evidence="1" type="ORF">M9H77_36184</name>
</gene>
<comment type="caution">
    <text evidence="1">The sequence shown here is derived from an EMBL/GenBank/DDBJ whole genome shotgun (WGS) entry which is preliminary data.</text>
</comment>
<reference evidence="2" key="1">
    <citation type="journal article" date="2023" name="Nat. Plants">
        <title>Single-cell RNA sequencing provides a high-resolution roadmap for understanding the multicellular compartmentation of specialized metabolism.</title>
        <authorList>
            <person name="Sun S."/>
            <person name="Shen X."/>
            <person name="Li Y."/>
            <person name="Li Y."/>
            <person name="Wang S."/>
            <person name="Li R."/>
            <person name="Zhang H."/>
            <person name="Shen G."/>
            <person name="Guo B."/>
            <person name="Wei J."/>
            <person name="Xu J."/>
            <person name="St-Pierre B."/>
            <person name="Chen S."/>
            <person name="Sun C."/>
        </authorList>
    </citation>
    <scope>NUCLEOTIDE SEQUENCE [LARGE SCALE GENOMIC DNA]</scope>
</reference>
<protein>
    <submittedName>
        <fullName evidence="1">Uncharacterized protein</fullName>
    </submittedName>
</protein>
<proteinExistence type="predicted"/>
<keyword evidence="2" id="KW-1185">Reference proteome</keyword>
<dbReference type="EMBL" id="CM044708">
    <property type="protein sequence ID" value="KAI5650179.1"/>
    <property type="molecule type" value="Genomic_DNA"/>
</dbReference>
<sequence>MAHPPLKDTTIVDEPYILSLQELDACKEAAKEIIKTDSMEEVSEIVLEALKPPTGLPPPELNADKQEGSSTKDHVPVQDEDAHVITIPISGIYIELNPSLQDAPMPVRKQKNKKKQLQVQRTIVTRQFSRSQAK</sequence>
<name>A0ACB9ZR52_CATRO</name>